<feature type="transmembrane region" description="Helical" evidence="1">
    <location>
        <begin position="12"/>
        <end position="31"/>
    </location>
</feature>
<sequence>MFRFELFSQFPLRWVLWWIVMPNIGAFLLLPLGGPDMAWSMVICGALALLISLSGQPLVRAFGLVAVFLLSTLFYVSCAFNIDVERAFSSLQYVLELSPLQSPEYVVAGLVVAVAMAVSVRYGSRVDRPRGWRQVLMAVTGLALAINLDTVATGGTRGTYKMAAPADAPFTSAVRQTRLAPEIERGRNVLVVMVESMGLPTAPEDRALFDRIWDKQAWSARYEVTQGSTPYFGSTTTGEMRELCGFWGNYPQLPSRAAPCLPEHYRAAGYDTLAIHSFEGEIFSRRQWYPEIGFARRLFRDDLTDRGARPCPGIFAGACDRDVPRIIGDLLRERRGRPQFVYWLTVNAHLPIPRNAELHTQDCRIGTRAFAEGFPMLCRGYELHKQVADALTAEIMRSDFPDTDILIVGDHMPPYFQRSLRVRFDSAHVPWILLRHRSEAPQPQRL</sequence>
<dbReference type="Pfam" id="PF00884">
    <property type="entry name" value="Sulfatase"/>
    <property type="match status" value="1"/>
</dbReference>
<keyword evidence="1" id="KW-0812">Transmembrane</keyword>
<comment type="caution">
    <text evidence="3">The sequence shown here is derived from an EMBL/GenBank/DDBJ whole genome shotgun (WGS) entry which is preliminary data.</text>
</comment>
<name>A0ABV6CST6_9SPHN</name>
<keyword evidence="4" id="KW-1185">Reference proteome</keyword>
<proteinExistence type="predicted"/>
<evidence type="ECO:0000313" key="4">
    <source>
        <dbReference type="Proteomes" id="UP001589798"/>
    </source>
</evidence>
<evidence type="ECO:0000256" key="1">
    <source>
        <dbReference type="SAM" id="Phobius"/>
    </source>
</evidence>
<dbReference type="InterPro" id="IPR000917">
    <property type="entry name" value="Sulfatase_N"/>
</dbReference>
<evidence type="ECO:0000259" key="2">
    <source>
        <dbReference type="Pfam" id="PF00884"/>
    </source>
</evidence>
<feature type="domain" description="Sulfatase N-terminal" evidence="2">
    <location>
        <begin position="187"/>
        <end position="362"/>
    </location>
</feature>
<keyword evidence="1" id="KW-0472">Membrane</keyword>
<accession>A0ABV6CST6</accession>
<dbReference type="SUPFAM" id="SSF53649">
    <property type="entry name" value="Alkaline phosphatase-like"/>
    <property type="match status" value="1"/>
</dbReference>
<feature type="transmembrane region" description="Helical" evidence="1">
    <location>
        <begin position="37"/>
        <end position="54"/>
    </location>
</feature>
<dbReference type="InterPro" id="IPR017850">
    <property type="entry name" value="Alkaline_phosphatase_core_sf"/>
</dbReference>
<dbReference type="EMBL" id="JBHLWK010000009">
    <property type="protein sequence ID" value="MFC0203792.1"/>
    <property type="molecule type" value="Genomic_DNA"/>
</dbReference>
<dbReference type="RefSeq" id="WP_379486563.1">
    <property type="nucleotide sequence ID" value="NZ_JBHLWK010000009.1"/>
</dbReference>
<evidence type="ECO:0000313" key="3">
    <source>
        <dbReference type="EMBL" id="MFC0203792.1"/>
    </source>
</evidence>
<dbReference type="Gene3D" id="3.40.720.10">
    <property type="entry name" value="Alkaline Phosphatase, subunit A"/>
    <property type="match status" value="1"/>
</dbReference>
<protein>
    <submittedName>
        <fullName evidence="3">Sulfatase-like hydrolase/transferase</fullName>
    </submittedName>
</protein>
<reference evidence="3 4" key="1">
    <citation type="submission" date="2024-09" db="EMBL/GenBank/DDBJ databases">
        <authorList>
            <person name="Sun Q."/>
            <person name="Mori K."/>
        </authorList>
    </citation>
    <scope>NUCLEOTIDE SEQUENCE [LARGE SCALE GENOMIC DNA]</scope>
    <source>
        <strain evidence="3 4">CCM 7706</strain>
    </source>
</reference>
<dbReference type="Proteomes" id="UP001589798">
    <property type="component" value="Unassembled WGS sequence"/>
</dbReference>
<keyword evidence="1" id="KW-1133">Transmembrane helix</keyword>
<feature type="transmembrane region" description="Helical" evidence="1">
    <location>
        <begin position="61"/>
        <end position="82"/>
    </location>
</feature>
<feature type="transmembrane region" description="Helical" evidence="1">
    <location>
        <begin position="135"/>
        <end position="155"/>
    </location>
</feature>
<organism evidence="3 4">
    <name type="scientific">Novosphingobium soli</name>
    <dbReference type="NCBI Taxonomy" id="574956"/>
    <lineage>
        <taxon>Bacteria</taxon>
        <taxon>Pseudomonadati</taxon>
        <taxon>Pseudomonadota</taxon>
        <taxon>Alphaproteobacteria</taxon>
        <taxon>Sphingomonadales</taxon>
        <taxon>Sphingomonadaceae</taxon>
        <taxon>Novosphingobium</taxon>
    </lineage>
</organism>
<feature type="transmembrane region" description="Helical" evidence="1">
    <location>
        <begin position="102"/>
        <end position="123"/>
    </location>
</feature>
<gene>
    <name evidence="3" type="ORF">ACFFJC_05845</name>
</gene>